<evidence type="ECO:0000256" key="3">
    <source>
        <dbReference type="ARBA" id="ARBA00022821"/>
    </source>
</evidence>
<accession>A0A438IIX5</accession>
<dbReference type="InterPro" id="IPR041118">
    <property type="entry name" value="Rx_N"/>
</dbReference>
<dbReference type="InterPro" id="IPR032675">
    <property type="entry name" value="LRR_dom_sf"/>
</dbReference>
<proteinExistence type="predicted"/>
<dbReference type="InterPro" id="IPR038005">
    <property type="entry name" value="RX-like_CC"/>
</dbReference>
<feature type="domain" description="Disease resistance N-terminal" evidence="4">
    <location>
        <begin position="485"/>
        <end position="549"/>
    </location>
</feature>
<dbReference type="Gene3D" id="1.20.5.4130">
    <property type="match status" value="1"/>
</dbReference>
<dbReference type="GO" id="GO:0006952">
    <property type="term" value="P:defense response"/>
    <property type="evidence" value="ECO:0007669"/>
    <property type="project" value="UniProtKB-KW"/>
</dbReference>
<dbReference type="Pfam" id="PF23598">
    <property type="entry name" value="LRR_14"/>
    <property type="match status" value="1"/>
</dbReference>
<organism evidence="6 7">
    <name type="scientific">Vitis vinifera</name>
    <name type="common">Grape</name>
    <dbReference type="NCBI Taxonomy" id="29760"/>
    <lineage>
        <taxon>Eukaryota</taxon>
        <taxon>Viridiplantae</taxon>
        <taxon>Streptophyta</taxon>
        <taxon>Embryophyta</taxon>
        <taxon>Tracheophyta</taxon>
        <taxon>Spermatophyta</taxon>
        <taxon>Magnoliopsida</taxon>
        <taxon>eudicotyledons</taxon>
        <taxon>Gunneridae</taxon>
        <taxon>Pentapetalae</taxon>
        <taxon>rosids</taxon>
        <taxon>Vitales</taxon>
        <taxon>Vitaceae</taxon>
        <taxon>Viteae</taxon>
        <taxon>Vitis</taxon>
    </lineage>
</organism>
<evidence type="ECO:0000256" key="2">
    <source>
        <dbReference type="ARBA" id="ARBA00022741"/>
    </source>
</evidence>
<dbReference type="GO" id="GO:0000166">
    <property type="term" value="F:nucleotide binding"/>
    <property type="evidence" value="ECO:0007669"/>
    <property type="project" value="UniProtKB-KW"/>
</dbReference>
<keyword evidence="1" id="KW-0677">Repeat</keyword>
<evidence type="ECO:0000256" key="1">
    <source>
        <dbReference type="ARBA" id="ARBA00022737"/>
    </source>
</evidence>
<sequence>MSVNARVMECRVHDLVRELAIEKAKEQNFIGTNIADPLSPSTSSSLFSPKSRRRSIDSDFERASQLDFIAKCFKVLRVLDLEGLEIECLPSIIGELIHLRYLGLRHTRVKMPPPSIGNLRSLQTLEINNLRQVPNVIWKMKNMRYLYIEGQEEDVPLQIDTLQNLQILSGITFNQWIQNNSIELTCLEKLKLEGRCEVEGVKFSNSIAKLRSLKSLYLKASDESCVPSFAMNSCLHLSHLDVKGHIQKLPEIVEFSQSLTQLTLEASKLDCDPMPILEKQPKLLILRLRADAYLGDEMQVSANGFPRLQVLQLSELKRLTKLKIGKNAMPWLMHLEIHIEMEILGFKGLLNLVDLEMNIFKRYRSLPNLWLNVFVFKASSTISRGKLRPWVVTRTYRNFVTQYRFCREKGKPGSLKPIFTVDEFWVTCVATGQTPEISRQAVEKLARFLNYPRHPRGQNHYIISSCFFASIEGGAREQIRMVESAERLGDFLIQNAVSFEGVHQQVVHLRAELMRMQCILNDADTRHEDNAGVHKCVHEIQNAASVAEDT</sequence>
<dbReference type="InterPro" id="IPR055414">
    <property type="entry name" value="LRR_R13L4/SHOC2-like"/>
</dbReference>
<evidence type="ECO:0000259" key="4">
    <source>
        <dbReference type="Pfam" id="PF18052"/>
    </source>
</evidence>
<evidence type="ECO:0000313" key="7">
    <source>
        <dbReference type="Proteomes" id="UP000288805"/>
    </source>
</evidence>
<name>A0A438IIX5_VITVI</name>
<reference evidence="6 7" key="1">
    <citation type="journal article" date="2018" name="PLoS Genet.">
        <title>Population sequencing reveals clonal diversity and ancestral inbreeding in the grapevine cultivar Chardonnay.</title>
        <authorList>
            <person name="Roach M.J."/>
            <person name="Johnson D.L."/>
            <person name="Bohlmann J."/>
            <person name="van Vuuren H.J."/>
            <person name="Jones S.J."/>
            <person name="Pretorius I.S."/>
            <person name="Schmidt S.A."/>
            <person name="Borneman A.R."/>
        </authorList>
    </citation>
    <scope>NUCLEOTIDE SEQUENCE [LARGE SCALE GENOMIC DNA]</scope>
    <source>
        <strain evidence="7">cv. Chardonnay</strain>
        <tissue evidence="6">Leaf</tissue>
    </source>
</reference>
<dbReference type="Proteomes" id="UP000288805">
    <property type="component" value="Unassembled WGS sequence"/>
</dbReference>
<comment type="caution">
    <text evidence="6">The sequence shown here is derived from an EMBL/GenBank/DDBJ whole genome shotgun (WGS) entry which is preliminary data.</text>
</comment>
<protein>
    <submittedName>
        <fullName evidence="6">Disease resistance protein RPH8A</fullName>
    </submittedName>
</protein>
<feature type="domain" description="Disease resistance R13L4/SHOC-2-like LRR" evidence="5">
    <location>
        <begin position="62"/>
        <end position="352"/>
    </location>
</feature>
<dbReference type="SUPFAM" id="SSF52058">
    <property type="entry name" value="L domain-like"/>
    <property type="match status" value="1"/>
</dbReference>
<evidence type="ECO:0000259" key="5">
    <source>
        <dbReference type="Pfam" id="PF23598"/>
    </source>
</evidence>
<gene>
    <name evidence="6" type="primary">RPH8A_1</name>
    <name evidence="6" type="ORF">CK203_020274</name>
</gene>
<dbReference type="Pfam" id="PF18052">
    <property type="entry name" value="Rx_N"/>
    <property type="match status" value="1"/>
</dbReference>
<dbReference type="Gene3D" id="3.80.10.10">
    <property type="entry name" value="Ribonuclease Inhibitor"/>
    <property type="match status" value="1"/>
</dbReference>
<evidence type="ECO:0000313" key="6">
    <source>
        <dbReference type="EMBL" id="RVW96667.1"/>
    </source>
</evidence>
<dbReference type="EMBL" id="QGNW01000106">
    <property type="protein sequence ID" value="RVW96667.1"/>
    <property type="molecule type" value="Genomic_DNA"/>
</dbReference>
<dbReference type="PANTHER" id="PTHR47186">
    <property type="entry name" value="LEUCINE-RICH REPEAT-CONTAINING PROTEIN 57"/>
    <property type="match status" value="1"/>
</dbReference>
<dbReference type="AlphaFoldDB" id="A0A438IIX5"/>
<keyword evidence="2" id="KW-0547">Nucleotide-binding</keyword>
<dbReference type="PANTHER" id="PTHR47186:SF50">
    <property type="entry name" value="FBD DOMAIN-CONTAINING PROTEIN"/>
    <property type="match status" value="1"/>
</dbReference>
<dbReference type="CDD" id="cd14798">
    <property type="entry name" value="RX-CC_like"/>
    <property type="match status" value="1"/>
</dbReference>
<keyword evidence="3" id="KW-0611">Plant defense</keyword>